<name>A0A515D844_9BURK</name>
<reference evidence="1 2" key="1">
    <citation type="submission" date="2019-01" db="EMBL/GenBank/DDBJ databases">
        <title>Genomic insights into a novel species Rhodoferax sp.</title>
        <authorList>
            <person name="Jin L."/>
        </authorList>
    </citation>
    <scope>NUCLEOTIDE SEQUENCE [LARGE SCALE GENOMIC DNA]</scope>
    <source>
        <strain evidence="1 2">CHu59-6-5</strain>
    </source>
</reference>
<keyword evidence="2" id="KW-1185">Reference proteome</keyword>
<gene>
    <name evidence="1" type="ORF">EUB48_04220</name>
</gene>
<evidence type="ECO:0000313" key="1">
    <source>
        <dbReference type="EMBL" id="QDL36591.1"/>
    </source>
</evidence>
<dbReference type="RefSeq" id="WP_142817758.1">
    <property type="nucleotide sequence ID" value="NZ_CP035503.1"/>
</dbReference>
<sequence length="64" mass="6779">MDKTLGVLAIKLRLGKRLSWESNAVSIFNPMLAGQDAVAIKPSGLPVFRKNGAAVARNATKQAS</sequence>
<organism evidence="1 2">
    <name type="scientific">Rhodoferax sediminis</name>
    <dbReference type="NCBI Taxonomy" id="2509614"/>
    <lineage>
        <taxon>Bacteria</taxon>
        <taxon>Pseudomonadati</taxon>
        <taxon>Pseudomonadota</taxon>
        <taxon>Betaproteobacteria</taxon>
        <taxon>Burkholderiales</taxon>
        <taxon>Comamonadaceae</taxon>
        <taxon>Rhodoferax</taxon>
    </lineage>
</organism>
<evidence type="ECO:0000313" key="2">
    <source>
        <dbReference type="Proteomes" id="UP000316798"/>
    </source>
</evidence>
<accession>A0A515D844</accession>
<proteinExistence type="predicted"/>
<dbReference type="Proteomes" id="UP000316798">
    <property type="component" value="Chromosome"/>
</dbReference>
<dbReference type="AlphaFoldDB" id="A0A515D844"/>
<protein>
    <submittedName>
        <fullName evidence="1">Uncharacterized protein</fullName>
    </submittedName>
</protein>
<dbReference type="KEGG" id="rhf:EUB48_04220"/>
<dbReference type="EMBL" id="CP035503">
    <property type="protein sequence ID" value="QDL36591.1"/>
    <property type="molecule type" value="Genomic_DNA"/>
</dbReference>